<dbReference type="PANTHER" id="PTHR12460:SF38">
    <property type="entry name" value="KINETOPLAST-ASSOCIATED PROTEIN-LIKE PROTEIN"/>
    <property type="match status" value="1"/>
</dbReference>
<dbReference type="PANTHER" id="PTHR12460">
    <property type="entry name" value="CYCLIN-DEPENDENT KINASE INHIBITOR-RELATED PROTEIN"/>
    <property type="match status" value="1"/>
</dbReference>
<organism evidence="6 7">
    <name type="scientific">Actinomadura fibrosa</name>
    <dbReference type="NCBI Taxonomy" id="111802"/>
    <lineage>
        <taxon>Bacteria</taxon>
        <taxon>Bacillati</taxon>
        <taxon>Actinomycetota</taxon>
        <taxon>Actinomycetes</taxon>
        <taxon>Streptosporangiales</taxon>
        <taxon>Thermomonosporaceae</taxon>
        <taxon>Actinomadura</taxon>
    </lineage>
</organism>
<dbReference type="InterPro" id="IPR007688">
    <property type="entry name" value="Conjugal_tfr_TrbL/VirB6"/>
</dbReference>
<feature type="region of interest" description="Disordered" evidence="4">
    <location>
        <begin position="263"/>
        <end position="286"/>
    </location>
</feature>
<feature type="region of interest" description="Disordered" evidence="4">
    <location>
        <begin position="579"/>
        <end position="624"/>
    </location>
</feature>
<gene>
    <name evidence="6" type="ORF">ACFQZM_11050</name>
</gene>
<feature type="compositionally biased region" description="Low complexity" evidence="4">
    <location>
        <begin position="579"/>
        <end position="591"/>
    </location>
</feature>
<feature type="transmembrane region" description="Helical" evidence="5">
    <location>
        <begin position="410"/>
        <end position="429"/>
    </location>
</feature>
<feature type="compositionally biased region" description="Gly residues" evidence="4">
    <location>
        <begin position="760"/>
        <end position="788"/>
    </location>
</feature>
<dbReference type="Pfam" id="PF04610">
    <property type="entry name" value="TrbL"/>
    <property type="match status" value="1"/>
</dbReference>
<feature type="region of interest" description="Disordered" evidence="4">
    <location>
        <begin position="1"/>
        <end position="37"/>
    </location>
</feature>
<accession>A0ABW2XEZ9</accession>
<evidence type="ECO:0000313" key="7">
    <source>
        <dbReference type="Proteomes" id="UP001597063"/>
    </source>
</evidence>
<feature type="compositionally biased region" description="Gly residues" evidence="4">
    <location>
        <begin position="663"/>
        <end position="693"/>
    </location>
</feature>
<feature type="compositionally biased region" description="Basic and acidic residues" evidence="4">
    <location>
        <begin position="18"/>
        <end position="28"/>
    </location>
</feature>
<keyword evidence="3 5" id="KW-0472">Membrane</keyword>
<feature type="transmembrane region" description="Helical" evidence="5">
    <location>
        <begin position="472"/>
        <end position="489"/>
    </location>
</feature>
<feature type="compositionally biased region" description="Basic and acidic residues" evidence="4">
    <location>
        <begin position="842"/>
        <end position="854"/>
    </location>
</feature>
<reference evidence="7" key="1">
    <citation type="journal article" date="2019" name="Int. J. Syst. Evol. Microbiol.">
        <title>The Global Catalogue of Microorganisms (GCM) 10K type strain sequencing project: providing services to taxonomists for standard genome sequencing and annotation.</title>
        <authorList>
            <consortium name="The Broad Institute Genomics Platform"/>
            <consortium name="The Broad Institute Genome Sequencing Center for Infectious Disease"/>
            <person name="Wu L."/>
            <person name="Ma J."/>
        </authorList>
    </citation>
    <scope>NUCLEOTIDE SEQUENCE [LARGE SCALE GENOMIC DNA]</scope>
    <source>
        <strain evidence="7">JCM 9371</strain>
    </source>
</reference>
<name>A0ABW2XEZ9_9ACTN</name>
<proteinExistence type="predicted"/>
<feature type="region of interest" description="Disordered" evidence="4">
    <location>
        <begin position="67"/>
        <end position="102"/>
    </location>
</feature>
<keyword evidence="7" id="KW-1185">Reference proteome</keyword>
<feature type="transmembrane region" description="Helical" evidence="5">
    <location>
        <begin position="441"/>
        <end position="465"/>
    </location>
</feature>
<dbReference type="EMBL" id="JBHTGP010000006">
    <property type="protein sequence ID" value="MFD0685038.1"/>
    <property type="molecule type" value="Genomic_DNA"/>
</dbReference>
<feature type="transmembrane region" description="Helical" evidence="5">
    <location>
        <begin position="216"/>
        <end position="235"/>
    </location>
</feature>
<feature type="region of interest" description="Disordered" evidence="4">
    <location>
        <begin position="639"/>
        <end position="854"/>
    </location>
</feature>
<protein>
    <submittedName>
        <fullName evidence="6">Type IV secretion system protein</fullName>
    </submittedName>
</protein>
<dbReference type="Proteomes" id="UP001597063">
    <property type="component" value="Unassembled WGS sequence"/>
</dbReference>
<evidence type="ECO:0000256" key="3">
    <source>
        <dbReference type="ARBA" id="ARBA00023136"/>
    </source>
</evidence>
<keyword evidence="2 5" id="KW-1133">Transmembrane helix</keyword>
<evidence type="ECO:0000256" key="4">
    <source>
        <dbReference type="SAM" id="MobiDB-lite"/>
    </source>
</evidence>
<evidence type="ECO:0000256" key="2">
    <source>
        <dbReference type="ARBA" id="ARBA00022989"/>
    </source>
</evidence>
<evidence type="ECO:0000256" key="1">
    <source>
        <dbReference type="ARBA" id="ARBA00022692"/>
    </source>
</evidence>
<keyword evidence="1 5" id="KW-0812">Transmembrane</keyword>
<evidence type="ECO:0000313" key="6">
    <source>
        <dbReference type="EMBL" id="MFD0685038.1"/>
    </source>
</evidence>
<feature type="transmembrane region" description="Helical" evidence="5">
    <location>
        <begin position="191"/>
        <end position="209"/>
    </location>
</feature>
<feature type="transmembrane region" description="Helical" evidence="5">
    <location>
        <begin position="379"/>
        <end position="403"/>
    </location>
</feature>
<evidence type="ECO:0000256" key="5">
    <source>
        <dbReference type="SAM" id="Phobius"/>
    </source>
</evidence>
<feature type="compositionally biased region" description="Gly residues" evidence="4">
    <location>
        <begin position="701"/>
        <end position="747"/>
    </location>
</feature>
<comment type="caution">
    <text evidence="6">The sequence shown here is derived from an EMBL/GenBank/DDBJ whole genome shotgun (WGS) entry which is preliminary data.</text>
</comment>
<feature type="compositionally biased region" description="Low complexity" evidence="4">
    <location>
        <begin position="646"/>
        <end position="662"/>
    </location>
</feature>
<sequence>MRGPRRPMARLQRSPGEGLDRTCLDRPRRSPRRTRRPRTRRSVLLLVIMALFLVSPVSPAAASIPLPSPSDACRPADSPAPEQYGSGTDGLIKPPDYPNAKLQKTPVDRLTYYDRYGTAGQTWYAVDMGCSDAMAMMGNALANTTFTLVRAIDRTTISVYQAAASESLLSWLKDTVDGVISGMGKTFNARYWSWVVILGAMWLAWWGLVRRRASKVTEGVIWMVAAMVALIWLVARPADFTTLGTKVSEATSAAFNAALPQSDTKGGTCVPPPEGRQDPASSPNLDATTRNANGLWVALVCKPWLQGEFGTTDPNAKVVKDNADKLLWAQAVDLPETYGGQKVDLGQKSDAYKDVSKSIKDQHPGVYPLFQGKNWTNRLAVAFGGLFAALVAGLLIMVIAIALIVVKIAFLLLLVAGPIFLGIGIHPGIGRVIAVRWLELLLSMLLKQAALIGVLSLLLWAYGLILGETLPWGLQILLIALVTFAAFIYRKPFQHLFSAVGYSAVGAREKGEAQLDKSVVEARKSTAAVAGAVVPGAAGYRLGRWGKRDAAADAAGALTDASVGSGVAADRRAGVAAAGAGEGASPEEAPVLAAKPRTAGVAAAQGRSRRGAPPLNLPSRAGTLGGVSAGTDASAGAGTGAGAGAGAAAAARPGGVSGARASTGGGKGSGGAAAAGGGGGKASGGGAGSGGGTARPTTWTGRGGGAGGSAGGGVTAGGGSGGNGSGGGNGGGSRSGGGGWFGGGGRSSGSSGSAERGRGRAGAGPVGSGGGSSSGGGGGSGSGGGVSTGGPASNVPKPRTNGGGGGGAPAAGPVSGGNRQPPPLWGKQGSEDGPPIPFWLRPVDRQSGEPERNE</sequence>
<dbReference type="RefSeq" id="WP_378322394.1">
    <property type="nucleotide sequence ID" value="NZ_JBHTGP010000006.1"/>
</dbReference>